<dbReference type="InterPro" id="IPR036812">
    <property type="entry name" value="NAD(P)_OxRdtase_dom_sf"/>
</dbReference>
<evidence type="ECO:0000259" key="2">
    <source>
        <dbReference type="Pfam" id="PF00248"/>
    </source>
</evidence>
<evidence type="ECO:0000313" key="3">
    <source>
        <dbReference type="EMBL" id="WXA92323.1"/>
    </source>
</evidence>
<dbReference type="Gene3D" id="3.20.20.100">
    <property type="entry name" value="NADP-dependent oxidoreductase domain"/>
    <property type="match status" value="1"/>
</dbReference>
<dbReference type="Proteomes" id="UP001379533">
    <property type="component" value="Chromosome"/>
</dbReference>
<dbReference type="InterPro" id="IPR023210">
    <property type="entry name" value="NADP_OxRdtase_dom"/>
</dbReference>
<dbReference type="PANTHER" id="PTHR43364">
    <property type="entry name" value="NADH-SPECIFIC METHYLGLYOXAL REDUCTASE-RELATED"/>
    <property type="match status" value="1"/>
</dbReference>
<feature type="domain" description="NADP-dependent oxidoreductase" evidence="2">
    <location>
        <begin position="16"/>
        <end position="312"/>
    </location>
</feature>
<dbReference type="EMBL" id="CP089982">
    <property type="protein sequence ID" value="WXA92323.1"/>
    <property type="molecule type" value="Genomic_DNA"/>
</dbReference>
<reference evidence="3 4" key="1">
    <citation type="submission" date="2021-12" db="EMBL/GenBank/DDBJ databases">
        <title>Discovery of the Pendulisporaceae a myxobacterial family with distinct sporulation behavior and unique specialized metabolism.</title>
        <authorList>
            <person name="Garcia R."/>
            <person name="Popoff A."/>
            <person name="Bader C.D."/>
            <person name="Loehr J."/>
            <person name="Walesch S."/>
            <person name="Walt C."/>
            <person name="Boldt J."/>
            <person name="Bunk B."/>
            <person name="Haeckl F.J.F.P.J."/>
            <person name="Gunesch A.P."/>
            <person name="Birkelbach J."/>
            <person name="Nuebel U."/>
            <person name="Pietschmann T."/>
            <person name="Bach T."/>
            <person name="Mueller R."/>
        </authorList>
    </citation>
    <scope>NUCLEOTIDE SEQUENCE [LARGE SCALE GENOMIC DNA]</scope>
    <source>
        <strain evidence="3 4">MSr12523</strain>
    </source>
</reference>
<dbReference type="RefSeq" id="WP_394842940.1">
    <property type="nucleotide sequence ID" value="NZ_CP089982.1"/>
</dbReference>
<evidence type="ECO:0000256" key="1">
    <source>
        <dbReference type="ARBA" id="ARBA00023002"/>
    </source>
</evidence>
<evidence type="ECO:0000313" key="4">
    <source>
        <dbReference type="Proteomes" id="UP001379533"/>
    </source>
</evidence>
<sequence length="358" mass="39631">MMRYVLLGKSGLKVSELCLGAMTFGTEWGWGADDEVSRTVYRAFRDAGGNFIDTADIYTNGASERIVGACIREERDRVVLATKFTCSMDNENLNSSGNSRKTIVRAVEASLRRLGTDYIDLYWLHAWSFTTPIDEVMRALDDLVRQGKILYVGVSDTPAWIISRANTLAELRGWTSFIATQIEYNLVERSVERELLPMARALDIGVLAWSPLASGILTGKYNAKKDPKPAGSRHAAAPLAQMSERALRIADVVQEVARETGHEPAAIALAWLRAQGAMPIIGARNPSQLASNLKCLEVKLDDAHLARLEEVSRIEMGFPHDILGTSGRLVHGGFYPRFDHPNRARHGMTERIHAALLK</sequence>
<accession>A0ABZ2K0Q8</accession>
<keyword evidence="1" id="KW-0560">Oxidoreductase</keyword>
<dbReference type="CDD" id="cd19080">
    <property type="entry name" value="AKR_AKR9A_9B"/>
    <property type="match status" value="1"/>
</dbReference>
<name>A0ABZ2K0Q8_9BACT</name>
<gene>
    <name evidence="3" type="ORF">LZC95_38440</name>
</gene>
<dbReference type="PANTHER" id="PTHR43364:SF4">
    <property type="entry name" value="NAD(P)-LINKED OXIDOREDUCTASE SUPERFAMILY PROTEIN"/>
    <property type="match status" value="1"/>
</dbReference>
<dbReference type="InterPro" id="IPR050523">
    <property type="entry name" value="AKR_Detox_Biosynth"/>
</dbReference>
<keyword evidence="4" id="KW-1185">Reference proteome</keyword>
<proteinExistence type="predicted"/>
<dbReference type="Pfam" id="PF00248">
    <property type="entry name" value="Aldo_ket_red"/>
    <property type="match status" value="1"/>
</dbReference>
<dbReference type="SUPFAM" id="SSF51430">
    <property type="entry name" value="NAD(P)-linked oxidoreductase"/>
    <property type="match status" value="1"/>
</dbReference>
<organism evidence="3 4">
    <name type="scientific">Pendulispora brunnea</name>
    <dbReference type="NCBI Taxonomy" id="2905690"/>
    <lineage>
        <taxon>Bacteria</taxon>
        <taxon>Pseudomonadati</taxon>
        <taxon>Myxococcota</taxon>
        <taxon>Myxococcia</taxon>
        <taxon>Myxococcales</taxon>
        <taxon>Sorangiineae</taxon>
        <taxon>Pendulisporaceae</taxon>
        <taxon>Pendulispora</taxon>
    </lineage>
</organism>
<protein>
    <submittedName>
        <fullName evidence="3">Aldo/keto reductase</fullName>
    </submittedName>
</protein>